<dbReference type="GO" id="GO:0004497">
    <property type="term" value="F:monooxygenase activity"/>
    <property type="evidence" value="ECO:0007669"/>
    <property type="project" value="UniProtKB-KW"/>
</dbReference>
<dbReference type="PANTHER" id="PTHR13789">
    <property type="entry name" value="MONOOXYGENASE"/>
    <property type="match status" value="1"/>
</dbReference>
<feature type="compositionally biased region" description="Polar residues" evidence="6">
    <location>
        <begin position="436"/>
        <end position="445"/>
    </location>
</feature>
<reference evidence="8" key="2">
    <citation type="journal article" date="2023" name="IMA Fungus">
        <title>Comparative genomic study of the Penicillium genus elucidates a diverse pangenome and 15 lateral gene transfer events.</title>
        <authorList>
            <person name="Petersen C."/>
            <person name="Sorensen T."/>
            <person name="Nielsen M.R."/>
            <person name="Sondergaard T.E."/>
            <person name="Sorensen J.L."/>
            <person name="Fitzpatrick D.A."/>
            <person name="Frisvad J.C."/>
            <person name="Nielsen K.L."/>
        </authorList>
    </citation>
    <scope>NUCLEOTIDE SEQUENCE</scope>
    <source>
        <strain evidence="8">IBT 15544</strain>
    </source>
</reference>
<dbReference type="InterPro" id="IPR050493">
    <property type="entry name" value="FAD-dep_Monooxygenase_BioMet"/>
</dbReference>
<evidence type="ECO:0000259" key="7">
    <source>
        <dbReference type="Pfam" id="PF01494"/>
    </source>
</evidence>
<dbReference type="Proteomes" id="UP001150904">
    <property type="component" value="Unassembled WGS sequence"/>
</dbReference>
<organism evidence="8 9">
    <name type="scientific">Penicillium cinerascens</name>
    <dbReference type="NCBI Taxonomy" id="70096"/>
    <lineage>
        <taxon>Eukaryota</taxon>
        <taxon>Fungi</taxon>
        <taxon>Dikarya</taxon>
        <taxon>Ascomycota</taxon>
        <taxon>Pezizomycotina</taxon>
        <taxon>Eurotiomycetes</taxon>
        <taxon>Eurotiomycetidae</taxon>
        <taxon>Eurotiales</taxon>
        <taxon>Aspergillaceae</taxon>
        <taxon>Penicillium</taxon>
    </lineage>
</organism>
<evidence type="ECO:0000313" key="9">
    <source>
        <dbReference type="Proteomes" id="UP001150904"/>
    </source>
</evidence>
<dbReference type="PANTHER" id="PTHR13789:SF309">
    <property type="entry name" value="PUTATIVE (AFU_ORTHOLOGUE AFUA_6G14510)-RELATED"/>
    <property type="match status" value="1"/>
</dbReference>
<protein>
    <recommendedName>
        <fullName evidence="7">FAD-binding domain-containing protein</fullName>
    </recommendedName>
</protein>
<dbReference type="GO" id="GO:0071949">
    <property type="term" value="F:FAD binding"/>
    <property type="evidence" value="ECO:0007669"/>
    <property type="project" value="InterPro"/>
</dbReference>
<evidence type="ECO:0000313" key="8">
    <source>
        <dbReference type="EMBL" id="KAJ5198024.1"/>
    </source>
</evidence>
<dbReference type="EMBL" id="JAPQKR010000014">
    <property type="protein sequence ID" value="KAJ5198024.1"/>
    <property type="molecule type" value="Genomic_DNA"/>
</dbReference>
<keyword evidence="4" id="KW-0560">Oxidoreductase</keyword>
<dbReference type="Gene3D" id="3.50.50.60">
    <property type="entry name" value="FAD/NAD(P)-binding domain"/>
    <property type="match status" value="1"/>
</dbReference>
<sequence length="445" mass="50224">MYPVQPPRDIAIVGAGFAGVAAAVAISQELGPFVPDLKIRVFERAEYPSTSGGAVNLTPKAQQHLAHLGVMDELDRMGTYGGADVDAIQVFSMTSAHPIGSFDFTDRTSNSYGGYKGRRVMRVVLLTAMISVAERAKVEFVYGRKVTGGKEIDEKAIINFEDGSECSADLVLGCDGVHSPTRTKWVDPERRSEYSGMSFLQTTVDTKKLSSRLPFDSAVHLSRHGSLITTYCDRDREQIFAAAIVQFTEEDLDYYRLKPGQDWSTRHCIRMSLRRSLQRRFRKSAEPCVKEIVHSDQEWILYPVYQIRPGGRWCSNRVALLGDAAHTMPPIYSTASYALDDAILFSRVLARYRSAPLTTMFKTYDQLRRNTVDRAFAESNTIWKRMKDRGPMEEFVKEWKMSSYLRHWQSKREEEWMSDAAKIPIPTPTPEPSEIAVTSETLVST</sequence>
<comment type="similarity">
    <text evidence="1">Belongs to the paxM FAD-dependent monooxygenase family.</text>
</comment>
<dbReference type="PRINTS" id="PR00420">
    <property type="entry name" value="RNGMNOXGNASE"/>
</dbReference>
<keyword evidence="3" id="KW-0274">FAD</keyword>
<dbReference type="InterPro" id="IPR002938">
    <property type="entry name" value="FAD-bd"/>
</dbReference>
<dbReference type="Pfam" id="PF01494">
    <property type="entry name" value="FAD_binding_3"/>
    <property type="match status" value="1"/>
</dbReference>
<evidence type="ECO:0000256" key="4">
    <source>
        <dbReference type="ARBA" id="ARBA00023002"/>
    </source>
</evidence>
<comment type="caution">
    <text evidence="8">The sequence shown here is derived from an EMBL/GenBank/DDBJ whole genome shotgun (WGS) entry which is preliminary data.</text>
</comment>
<proteinExistence type="inferred from homology"/>
<dbReference type="InterPro" id="IPR036188">
    <property type="entry name" value="FAD/NAD-bd_sf"/>
</dbReference>
<feature type="region of interest" description="Disordered" evidence="6">
    <location>
        <begin position="423"/>
        <end position="445"/>
    </location>
</feature>
<keyword evidence="5" id="KW-0503">Monooxygenase</keyword>
<gene>
    <name evidence="8" type="ORF">N7498_007141</name>
</gene>
<dbReference type="RefSeq" id="XP_058306452.1">
    <property type="nucleotide sequence ID" value="XM_058454203.1"/>
</dbReference>
<evidence type="ECO:0000256" key="3">
    <source>
        <dbReference type="ARBA" id="ARBA00022827"/>
    </source>
</evidence>
<name>A0A9W9MDQ1_9EURO</name>
<evidence type="ECO:0000256" key="1">
    <source>
        <dbReference type="ARBA" id="ARBA00007992"/>
    </source>
</evidence>
<evidence type="ECO:0000256" key="5">
    <source>
        <dbReference type="ARBA" id="ARBA00023033"/>
    </source>
</evidence>
<dbReference type="GeneID" id="83181504"/>
<keyword evidence="9" id="KW-1185">Reference proteome</keyword>
<accession>A0A9W9MDQ1</accession>
<evidence type="ECO:0000256" key="2">
    <source>
        <dbReference type="ARBA" id="ARBA00022630"/>
    </source>
</evidence>
<keyword evidence="2" id="KW-0285">Flavoprotein</keyword>
<feature type="domain" description="FAD-binding" evidence="7">
    <location>
        <begin position="9"/>
        <end position="375"/>
    </location>
</feature>
<reference evidence="8" key="1">
    <citation type="submission" date="2022-12" db="EMBL/GenBank/DDBJ databases">
        <authorList>
            <person name="Petersen C."/>
        </authorList>
    </citation>
    <scope>NUCLEOTIDE SEQUENCE</scope>
    <source>
        <strain evidence="8">IBT 15544</strain>
    </source>
</reference>
<evidence type="ECO:0000256" key="6">
    <source>
        <dbReference type="SAM" id="MobiDB-lite"/>
    </source>
</evidence>
<dbReference type="AlphaFoldDB" id="A0A9W9MDQ1"/>
<dbReference type="SUPFAM" id="SSF51905">
    <property type="entry name" value="FAD/NAD(P)-binding domain"/>
    <property type="match status" value="1"/>
</dbReference>
<dbReference type="OrthoDB" id="16820at2759"/>